<dbReference type="Proteomes" id="UP001218218">
    <property type="component" value="Unassembled WGS sequence"/>
</dbReference>
<name>A0AAD7AJH3_9AGAR</name>
<evidence type="ECO:0000313" key="3">
    <source>
        <dbReference type="Proteomes" id="UP001218218"/>
    </source>
</evidence>
<gene>
    <name evidence="2" type="ORF">DFH08DRAFT_931115</name>
</gene>
<evidence type="ECO:0000313" key="2">
    <source>
        <dbReference type="EMBL" id="KAJ7360769.1"/>
    </source>
</evidence>
<feature type="region of interest" description="Disordered" evidence="1">
    <location>
        <begin position="402"/>
        <end position="421"/>
    </location>
</feature>
<dbReference type="AlphaFoldDB" id="A0AAD7AJH3"/>
<sequence length="493" mass="52789">MISRLEGGDDTVYLVGTGQNGAHPFCAPEERGELGRQIHAVKRRAPKRPAFIHWRRYTRISRNGGREGAARWGASGSGGGAGPVGAARWLSRANANVVATESCAGYVRGETCCGDDGRCATATKCNAPRCEAERAREDGLGRADRGSAVGAMDEGARLMWGALPMRRIAAGSRAVGGTDARRIAAYCEQWFVDGVSGYAPSSAIAGDVRGRIVSQYLQRLHTIACEGVEGAEGFVLIASKWLRGSCAGGIVDMSRDGERKGALSAMRCASRPTGMRVDRSQRQGWCGYSCGDSDVRLWRAMLCVCMLPSVVDDGANALPEYMVITPSAMRQCAPPTCVESRGRAGWGDMEWGDDWVTSERRVGDAPGKTSMDVMAWSRTGSQRLRGSGGGASEGRLRSLRHGSVSSSARMHGGRREVDSGKWRGWDSTQGIEKRGNIILRPVSTTARDVQNAVGEGDGRVARARRRAMGRPDFVAAPRNGVPSVQIGLLRVLR</sequence>
<proteinExistence type="predicted"/>
<dbReference type="EMBL" id="JARIHO010000005">
    <property type="protein sequence ID" value="KAJ7360769.1"/>
    <property type="molecule type" value="Genomic_DNA"/>
</dbReference>
<organism evidence="2 3">
    <name type="scientific">Mycena albidolilacea</name>
    <dbReference type="NCBI Taxonomy" id="1033008"/>
    <lineage>
        <taxon>Eukaryota</taxon>
        <taxon>Fungi</taxon>
        <taxon>Dikarya</taxon>
        <taxon>Basidiomycota</taxon>
        <taxon>Agaricomycotina</taxon>
        <taxon>Agaricomycetes</taxon>
        <taxon>Agaricomycetidae</taxon>
        <taxon>Agaricales</taxon>
        <taxon>Marasmiineae</taxon>
        <taxon>Mycenaceae</taxon>
        <taxon>Mycena</taxon>
    </lineage>
</organism>
<protein>
    <submittedName>
        <fullName evidence="2">Uncharacterized protein</fullName>
    </submittedName>
</protein>
<accession>A0AAD7AJH3</accession>
<evidence type="ECO:0000256" key="1">
    <source>
        <dbReference type="SAM" id="MobiDB-lite"/>
    </source>
</evidence>
<keyword evidence="3" id="KW-1185">Reference proteome</keyword>
<reference evidence="2" key="1">
    <citation type="submission" date="2023-03" db="EMBL/GenBank/DDBJ databases">
        <title>Massive genome expansion in bonnet fungi (Mycena s.s.) driven by repeated elements and novel gene families across ecological guilds.</title>
        <authorList>
            <consortium name="Lawrence Berkeley National Laboratory"/>
            <person name="Harder C.B."/>
            <person name="Miyauchi S."/>
            <person name="Viragh M."/>
            <person name="Kuo A."/>
            <person name="Thoen E."/>
            <person name="Andreopoulos B."/>
            <person name="Lu D."/>
            <person name="Skrede I."/>
            <person name="Drula E."/>
            <person name="Henrissat B."/>
            <person name="Morin E."/>
            <person name="Kohler A."/>
            <person name="Barry K."/>
            <person name="LaButti K."/>
            <person name="Morin E."/>
            <person name="Salamov A."/>
            <person name="Lipzen A."/>
            <person name="Mereny Z."/>
            <person name="Hegedus B."/>
            <person name="Baldrian P."/>
            <person name="Stursova M."/>
            <person name="Weitz H."/>
            <person name="Taylor A."/>
            <person name="Grigoriev I.V."/>
            <person name="Nagy L.G."/>
            <person name="Martin F."/>
            <person name="Kauserud H."/>
        </authorList>
    </citation>
    <scope>NUCLEOTIDE SEQUENCE</scope>
    <source>
        <strain evidence="2">CBHHK002</strain>
    </source>
</reference>
<comment type="caution">
    <text evidence="2">The sequence shown here is derived from an EMBL/GenBank/DDBJ whole genome shotgun (WGS) entry which is preliminary data.</text>
</comment>